<feature type="region of interest" description="Disordered" evidence="1">
    <location>
        <begin position="416"/>
        <end position="438"/>
    </location>
</feature>
<proteinExistence type="predicted"/>
<protein>
    <submittedName>
        <fullName evidence="2">Uncharacterized protein</fullName>
    </submittedName>
</protein>
<evidence type="ECO:0000256" key="1">
    <source>
        <dbReference type="SAM" id="MobiDB-lite"/>
    </source>
</evidence>
<dbReference type="InterPro" id="IPR040256">
    <property type="entry name" value="At4g02000-like"/>
</dbReference>
<gene>
    <name evidence="2" type="ORF">Tci_058898</name>
</gene>
<dbReference type="AlphaFoldDB" id="A0A6L2NLJ0"/>
<evidence type="ECO:0000313" key="2">
    <source>
        <dbReference type="EMBL" id="GEU86920.1"/>
    </source>
</evidence>
<name>A0A6L2NLJ0_TANCI</name>
<accession>A0A6L2NLJ0</accession>
<dbReference type="PANTHER" id="PTHR31286:SF99">
    <property type="entry name" value="DUF4283 DOMAIN-CONTAINING PROTEIN"/>
    <property type="match status" value="1"/>
</dbReference>
<dbReference type="EMBL" id="BKCJ010009428">
    <property type="protein sequence ID" value="GEU86920.1"/>
    <property type="molecule type" value="Genomic_DNA"/>
</dbReference>
<sequence length="524" mass="57333">MAVFGSVWLGNTGCVNDEARYCVVGMGEEVSNGKRDHAVSCVPMHVVNINNHIAAYNGHGEVNGDVNETTQSVHIVVLGPGHNGKNRHEELLGIMNPTTHGCNFSIFQHAYPKICARGFGLFGLFVHGVIINRGFLDSGGRKSNHTKKTDTVTGASSTMELVETLNDATPLVDSVEKEVVSLSVVDETMAKEKQSPLVNTTGLGSFPPLPTQKTTVLGFFPPLPTQVTTSAGNAPGKGNGIDVVVSVESIQAISKPFAKTAYGFFLGKRVAYPIVANYNNPLIMKKWHPDENLLKEDISNVPVWVNFYGVLVTAFNEDGLSAIATKLGTPLMLDSYTSNICMQYWGRSSYARVMIELQASVELKDNIVMAIPKITREGHYIFNIRVNAGEKKTVKKPSQTSRGVSVGLKMSFKPQKEYRPVPKKSTASSSSNKKKGVEPTNKGLLIWKFKELLTSGQAILVDEASNPLKKVEFLFEYDSEDEVVSVDNNMARSIASERVGHDLTQELQAICDTLDIRVRDRKKK</sequence>
<dbReference type="PANTHER" id="PTHR31286">
    <property type="entry name" value="GLYCINE-RICH CELL WALL STRUCTURAL PROTEIN 1.8-LIKE"/>
    <property type="match status" value="1"/>
</dbReference>
<reference evidence="2" key="1">
    <citation type="journal article" date="2019" name="Sci. Rep.">
        <title>Draft genome of Tanacetum cinerariifolium, the natural source of mosquito coil.</title>
        <authorList>
            <person name="Yamashiro T."/>
            <person name="Shiraishi A."/>
            <person name="Satake H."/>
            <person name="Nakayama K."/>
        </authorList>
    </citation>
    <scope>NUCLEOTIDE SEQUENCE</scope>
</reference>
<organism evidence="2">
    <name type="scientific">Tanacetum cinerariifolium</name>
    <name type="common">Dalmatian daisy</name>
    <name type="synonym">Chrysanthemum cinerariifolium</name>
    <dbReference type="NCBI Taxonomy" id="118510"/>
    <lineage>
        <taxon>Eukaryota</taxon>
        <taxon>Viridiplantae</taxon>
        <taxon>Streptophyta</taxon>
        <taxon>Embryophyta</taxon>
        <taxon>Tracheophyta</taxon>
        <taxon>Spermatophyta</taxon>
        <taxon>Magnoliopsida</taxon>
        <taxon>eudicotyledons</taxon>
        <taxon>Gunneridae</taxon>
        <taxon>Pentapetalae</taxon>
        <taxon>asterids</taxon>
        <taxon>campanulids</taxon>
        <taxon>Asterales</taxon>
        <taxon>Asteraceae</taxon>
        <taxon>Asteroideae</taxon>
        <taxon>Anthemideae</taxon>
        <taxon>Anthemidinae</taxon>
        <taxon>Tanacetum</taxon>
    </lineage>
</organism>
<comment type="caution">
    <text evidence="2">The sequence shown here is derived from an EMBL/GenBank/DDBJ whole genome shotgun (WGS) entry which is preliminary data.</text>
</comment>